<name>A0A1R1SMX9_9ACTN</name>
<reference evidence="1 2" key="1">
    <citation type="submission" date="2013-05" db="EMBL/GenBank/DDBJ databases">
        <title>Genome sequence of Streptomyces sparsogenes DSM 40356.</title>
        <authorList>
            <person name="Coyne S."/>
            <person name="Seebeck F.P."/>
        </authorList>
    </citation>
    <scope>NUCLEOTIDE SEQUENCE [LARGE SCALE GENOMIC DNA]</scope>
    <source>
        <strain evidence="1 2">DSM 40356</strain>
    </source>
</reference>
<dbReference type="EMBL" id="ASQP01000144">
    <property type="protein sequence ID" value="OMI39660.1"/>
    <property type="molecule type" value="Genomic_DNA"/>
</dbReference>
<dbReference type="STRING" id="67365.GCA_001704635_07080"/>
<evidence type="ECO:0000313" key="2">
    <source>
        <dbReference type="Proteomes" id="UP000186168"/>
    </source>
</evidence>
<comment type="caution">
    <text evidence="1">The sequence shown here is derived from an EMBL/GenBank/DDBJ whole genome shotgun (WGS) entry which is preliminary data.</text>
</comment>
<gene>
    <name evidence="1" type="ORF">SPAR_09813</name>
</gene>
<organism evidence="1 2">
    <name type="scientific">Streptomyces sparsogenes DSM 40356</name>
    <dbReference type="NCBI Taxonomy" id="1331668"/>
    <lineage>
        <taxon>Bacteria</taxon>
        <taxon>Bacillati</taxon>
        <taxon>Actinomycetota</taxon>
        <taxon>Actinomycetes</taxon>
        <taxon>Kitasatosporales</taxon>
        <taxon>Streptomycetaceae</taxon>
        <taxon>Streptomyces</taxon>
    </lineage>
</organism>
<accession>A0A1R1SMX9</accession>
<dbReference type="Proteomes" id="UP000186168">
    <property type="component" value="Unassembled WGS sequence"/>
</dbReference>
<evidence type="ECO:0000313" key="1">
    <source>
        <dbReference type="EMBL" id="OMI39660.1"/>
    </source>
</evidence>
<protein>
    <submittedName>
        <fullName evidence="1">Uncharacterized protein</fullName>
    </submittedName>
</protein>
<dbReference type="AlphaFoldDB" id="A0A1R1SMX9"/>
<proteinExistence type="predicted"/>
<sequence>MSARPSTPEIGQTMPAPTEIPWTHADTVTIRDLTGHGERIVGDPGELAELARLLEVDRAGAGFVCMCWGDVEFLVRDPSRRTLAVLRLHLGSGLDWSAWGGQLPLLRAEALTRWLTERGLCAAPRP</sequence>
<keyword evidence="2" id="KW-1185">Reference proteome</keyword>